<sequence length="241" mass="26873">MRKALNFFVILVPTLIVTWLTFFQMINSETNISEFLVQSIGGGVGSYRAFLVLIATLLFVFIAYLGKKTAFGVARKSTSIGFYVASLIGLFAFLLIGSEFSAPKYTFAPLFKFKQGYYFGRVVEQSGIEFKLDKCSKSGTKITCHIDLYNSGKDDVLKYGKSSYLIDNANNRANVTNFTIGTQSYGHLGYNGISFPVQSKATLQVSFETKALSDSTLVRALYLNIRFDGKSRQVTFRNIEL</sequence>
<dbReference type="RefSeq" id="WP_113874517.1">
    <property type="nucleotide sequence ID" value="NZ_QNRF01000005.1"/>
</dbReference>
<gene>
    <name evidence="2" type="ORF">DFP76_1057</name>
</gene>
<protein>
    <submittedName>
        <fullName evidence="2">Uncharacterized protein</fullName>
    </submittedName>
</protein>
<reference evidence="2 3" key="1">
    <citation type="submission" date="2018-06" db="EMBL/GenBank/DDBJ databases">
        <title>Genomic Encyclopedia of Type Strains, Phase III (KMG-III): the genomes of soil and plant-associated and newly described type strains.</title>
        <authorList>
            <person name="Whitman W."/>
        </authorList>
    </citation>
    <scope>NUCLEOTIDE SEQUENCE [LARGE SCALE GENOMIC DNA]</scope>
    <source>
        <strain evidence="2 3">CECT 7732</strain>
    </source>
</reference>
<keyword evidence="1" id="KW-0812">Transmembrane</keyword>
<dbReference type="EMBL" id="QNRF01000005">
    <property type="protein sequence ID" value="RBO82543.1"/>
    <property type="molecule type" value="Genomic_DNA"/>
</dbReference>
<dbReference type="AlphaFoldDB" id="A0A366CXK1"/>
<dbReference type="Proteomes" id="UP000252086">
    <property type="component" value="Unassembled WGS sequence"/>
</dbReference>
<evidence type="ECO:0000313" key="2">
    <source>
        <dbReference type="EMBL" id="RBO82543.1"/>
    </source>
</evidence>
<organism evidence="2 3">
    <name type="scientific">Marinomonas aquiplantarum</name>
    <dbReference type="NCBI Taxonomy" id="491951"/>
    <lineage>
        <taxon>Bacteria</taxon>
        <taxon>Pseudomonadati</taxon>
        <taxon>Pseudomonadota</taxon>
        <taxon>Gammaproteobacteria</taxon>
        <taxon>Oceanospirillales</taxon>
        <taxon>Oceanospirillaceae</taxon>
        <taxon>Marinomonas</taxon>
    </lineage>
</organism>
<keyword evidence="3" id="KW-1185">Reference proteome</keyword>
<keyword evidence="1" id="KW-0472">Membrane</keyword>
<dbReference type="OrthoDB" id="6299679at2"/>
<comment type="caution">
    <text evidence="2">The sequence shown here is derived from an EMBL/GenBank/DDBJ whole genome shotgun (WGS) entry which is preliminary data.</text>
</comment>
<evidence type="ECO:0000256" key="1">
    <source>
        <dbReference type="SAM" id="Phobius"/>
    </source>
</evidence>
<feature type="transmembrane region" description="Helical" evidence="1">
    <location>
        <begin position="7"/>
        <end position="26"/>
    </location>
</feature>
<accession>A0A366CXK1</accession>
<keyword evidence="1" id="KW-1133">Transmembrane helix</keyword>
<evidence type="ECO:0000313" key="3">
    <source>
        <dbReference type="Proteomes" id="UP000252086"/>
    </source>
</evidence>
<feature type="transmembrane region" description="Helical" evidence="1">
    <location>
        <begin position="46"/>
        <end position="66"/>
    </location>
</feature>
<proteinExistence type="predicted"/>
<feature type="transmembrane region" description="Helical" evidence="1">
    <location>
        <begin position="78"/>
        <end position="97"/>
    </location>
</feature>
<name>A0A366CXK1_9GAMM</name>